<dbReference type="InterPro" id="IPR007367">
    <property type="entry name" value="DUF433"/>
</dbReference>
<dbReference type="AlphaFoldDB" id="A0A0F5FYV9"/>
<dbReference type="Gene3D" id="1.10.10.10">
    <property type="entry name" value="Winged helix-like DNA-binding domain superfamily/Winged helix DNA-binding domain"/>
    <property type="match status" value="1"/>
</dbReference>
<dbReference type="InterPro" id="IPR009057">
    <property type="entry name" value="Homeodomain-like_sf"/>
</dbReference>
<dbReference type="InterPro" id="IPR036388">
    <property type="entry name" value="WH-like_DNA-bd_sf"/>
</dbReference>
<keyword evidence="2" id="KW-1185">Reference proteome</keyword>
<evidence type="ECO:0000313" key="2">
    <source>
        <dbReference type="Proteomes" id="UP000033632"/>
    </source>
</evidence>
<dbReference type="STRING" id="443610.VE25_02435"/>
<sequence length="72" mass="7835">MSDRIVFDPHVCGGRPHIRDTRVRVSDILAALAQGESVADILTDFPYLDEEDIRAALQYAAGSVDHLVLTAA</sequence>
<evidence type="ECO:0008006" key="3">
    <source>
        <dbReference type="Google" id="ProtNLM"/>
    </source>
</evidence>
<dbReference type="PATRIC" id="fig|443610.3.peg.2964"/>
<proteinExistence type="predicted"/>
<reference evidence="1 2" key="1">
    <citation type="submission" date="2015-03" db="EMBL/GenBank/DDBJ databases">
        <authorList>
            <person name="Hassan Y.I."/>
            <person name="Lepp D."/>
            <person name="Li X.-Z."/>
            <person name="Zhou T."/>
        </authorList>
    </citation>
    <scope>NUCLEOTIDE SEQUENCE [LARGE SCALE GENOMIC DNA]</scope>
    <source>
        <strain evidence="1 2">BD-c194</strain>
    </source>
</reference>
<evidence type="ECO:0000313" key="1">
    <source>
        <dbReference type="EMBL" id="KKB13387.1"/>
    </source>
</evidence>
<gene>
    <name evidence="1" type="ORF">VE25_02435</name>
</gene>
<dbReference type="SUPFAM" id="SSF46689">
    <property type="entry name" value="Homeodomain-like"/>
    <property type="match status" value="1"/>
</dbReference>
<dbReference type="PANTHER" id="PTHR34849">
    <property type="entry name" value="SSL5025 PROTEIN"/>
    <property type="match status" value="1"/>
</dbReference>
<organism evidence="1 2">
    <name type="scientific">Devosia geojensis</name>
    <dbReference type="NCBI Taxonomy" id="443610"/>
    <lineage>
        <taxon>Bacteria</taxon>
        <taxon>Pseudomonadati</taxon>
        <taxon>Pseudomonadota</taxon>
        <taxon>Alphaproteobacteria</taxon>
        <taxon>Hyphomicrobiales</taxon>
        <taxon>Devosiaceae</taxon>
        <taxon>Devosia</taxon>
    </lineage>
</organism>
<dbReference type="OrthoDB" id="200074at2"/>
<dbReference type="PANTHER" id="PTHR34849:SF3">
    <property type="entry name" value="SSR2962 PROTEIN"/>
    <property type="match status" value="1"/>
</dbReference>
<dbReference type="Proteomes" id="UP000033632">
    <property type="component" value="Unassembled WGS sequence"/>
</dbReference>
<dbReference type="EMBL" id="JZEX01000039">
    <property type="protein sequence ID" value="KKB13387.1"/>
    <property type="molecule type" value="Genomic_DNA"/>
</dbReference>
<dbReference type="Pfam" id="PF04255">
    <property type="entry name" value="DUF433"/>
    <property type="match status" value="1"/>
</dbReference>
<comment type="caution">
    <text evidence="1">The sequence shown here is derived from an EMBL/GenBank/DDBJ whole genome shotgun (WGS) entry which is preliminary data.</text>
</comment>
<accession>A0A0F5FYV9</accession>
<name>A0A0F5FYV9_9HYPH</name>
<protein>
    <recommendedName>
        <fullName evidence="3">Antitoxin</fullName>
    </recommendedName>
</protein>